<sequence length="81" mass="9180">LCWRWLDRCSSFFFEKIMKEFCGLSCGYCTPKATITASKTPTRNTADESPLCLALTMFPAMDSHIKVFADEERDGDVISLM</sequence>
<dbReference type="Pfam" id="PF01549">
    <property type="entry name" value="ShK"/>
    <property type="match status" value="1"/>
</dbReference>
<accession>A0A183F765</accession>
<evidence type="ECO:0000313" key="3">
    <source>
        <dbReference type="Proteomes" id="UP000050761"/>
    </source>
</evidence>
<evidence type="ECO:0000313" key="4">
    <source>
        <dbReference type="WBParaSite" id="HPBE_0000200701-mRNA-1"/>
    </source>
</evidence>
<dbReference type="WBParaSite" id="HPBE_0000200701-mRNA-1">
    <property type="protein sequence ID" value="HPBE_0000200701-mRNA-1"/>
    <property type="gene ID" value="HPBE_0000200701"/>
</dbReference>
<dbReference type="InterPro" id="IPR003582">
    <property type="entry name" value="ShKT_dom"/>
</dbReference>
<feature type="domain" description="ShKT" evidence="2">
    <location>
        <begin position="1"/>
        <end position="29"/>
    </location>
</feature>
<dbReference type="PROSITE" id="PS51670">
    <property type="entry name" value="SHKT"/>
    <property type="match status" value="1"/>
</dbReference>
<dbReference type="Proteomes" id="UP000050761">
    <property type="component" value="Unassembled WGS sequence"/>
</dbReference>
<keyword evidence="3" id="KW-1185">Reference proteome</keyword>
<evidence type="ECO:0000259" key="2">
    <source>
        <dbReference type="PROSITE" id="PS51670"/>
    </source>
</evidence>
<organism evidence="3 4">
    <name type="scientific">Heligmosomoides polygyrus</name>
    <name type="common">Parasitic roundworm</name>
    <dbReference type="NCBI Taxonomy" id="6339"/>
    <lineage>
        <taxon>Eukaryota</taxon>
        <taxon>Metazoa</taxon>
        <taxon>Ecdysozoa</taxon>
        <taxon>Nematoda</taxon>
        <taxon>Chromadorea</taxon>
        <taxon>Rhabditida</taxon>
        <taxon>Rhabditina</taxon>
        <taxon>Rhabditomorpha</taxon>
        <taxon>Strongyloidea</taxon>
        <taxon>Heligmosomidae</taxon>
        <taxon>Heligmosomoides</taxon>
    </lineage>
</organism>
<dbReference type="AlphaFoldDB" id="A0A183F765"/>
<comment type="caution">
    <text evidence="1">Lacks conserved residue(s) required for the propagation of feature annotation.</text>
</comment>
<protein>
    <submittedName>
        <fullName evidence="4">ShKT domain-containing protein</fullName>
    </submittedName>
</protein>
<evidence type="ECO:0000256" key="1">
    <source>
        <dbReference type="PROSITE-ProRule" id="PRU01005"/>
    </source>
</evidence>
<proteinExistence type="predicted"/>
<reference evidence="4" key="1">
    <citation type="submission" date="2019-09" db="UniProtKB">
        <authorList>
            <consortium name="WormBaseParasite"/>
        </authorList>
    </citation>
    <scope>IDENTIFICATION</scope>
</reference>
<name>A0A183F765_HELPZ</name>